<name>A0A8S0WP70_9FIRM</name>
<dbReference type="Gene3D" id="1.20.1260.10">
    <property type="match status" value="1"/>
</dbReference>
<dbReference type="EMBL" id="LR746496">
    <property type="protein sequence ID" value="CAA7601734.1"/>
    <property type="molecule type" value="Genomic_DNA"/>
</dbReference>
<dbReference type="InterPro" id="IPR012452">
    <property type="entry name" value="DUF1657"/>
</dbReference>
<evidence type="ECO:0000313" key="3">
    <source>
        <dbReference type="Proteomes" id="UP001071230"/>
    </source>
</evidence>
<dbReference type="EMBL" id="CDGJ01000110">
    <property type="protein sequence ID" value="CEJ09047.1"/>
    <property type="molecule type" value="Genomic_DNA"/>
</dbReference>
<proteinExistence type="predicted"/>
<protein>
    <submittedName>
        <fullName evidence="1">Ferritin-related protein</fullName>
    </submittedName>
</protein>
<dbReference type="KEGG" id="aacx:DEACI_2402"/>
<accession>A0A8S0WP70</accession>
<evidence type="ECO:0000313" key="1">
    <source>
        <dbReference type="EMBL" id="CAA7601734.1"/>
    </source>
</evidence>
<dbReference type="InterPro" id="IPR009078">
    <property type="entry name" value="Ferritin-like_SF"/>
</dbReference>
<reference evidence="1" key="2">
    <citation type="submission" date="2020-01" db="EMBL/GenBank/DDBJ databases">
        <authorList>
            <person name="Hornung B."/>
        </authorList>
    </citation>
    <scope>NUCLEOTIDE SEQUENCE</scope>
    <source>
        <strain evidence="1">PacBioINE</strain>
    </source>
</reference>
<reference evidence="2" key="1">
    <citation type="submission" date="2014-11" db="EMBL/GenBank/DDBJ databases">
        <authorList>
            <person name="Hornung B.V."/>
        </authorList>
    </citation>
    <scope>NUCLEOTIDE SEQUENCE</scope>
    <source>
        <strain evidence="2">INE</strain>
    </source>
</reference>
<sequence length="70" mass="7984">MTVQQDLQKAVASAQSSLGTYSVFAESTQDQSAKQMFKDMSKDMQRHIDVLNNRLKYISDNNDMNQPLNQ</sequence>
<dbReference type="RefSeq" id="WP_240985220.1">
    <property type="nucleotide sequence ID" value="NZ_CDGJ01000110.1"/>
</dbReference>
<keyword evidence="3" id="KW-1185">Reference proteome</keyword>
<dbReference type="Proteomes" id="UP001071230">
    <property type="component" value="Unassembled WGS sequence"/>
</dbReference>
<evidence type="ECO:0000313" key="2">
    <source>
        <dbReference type="EMBL" id="CEJ09047.1"/>
    </source>
</evidence>
<dbReference type="Pfam" id="PF07870">
    <property type="entry name" value="DUF1657"/>
    <property type="match status" value="1"/>
</dbReference>
<dbReference type="InterPro" id="IPR012347">
    <property type="entry name" value="Ferritin-like"/>
</dbReference>
<gene>
    <name evidence="1" type="ORF">DEACI_2402</name>
    <name evidence="2" type="ORF">DEACI_3530</name>
</gene>
<dbReference type="Proteomes" id="UP000836597">
    <property type="component" value="Chromosome"/>
</dbReference>
<organism evidence="1">
    <name type="scientific">Acididesulfobacillus acetoxydans</name>
    <dbReference type="NCBI Taxonomy" id="1561005"/>
    <lineage>
        <taxon>Bacteria</taxon>
        <taxon>Bacillati</taxon>
        <taxon>Bacillota</taxon>
        <taxon>Clostridia</taxon>
        <taxon>Eubacteriales</taxon>
        <taxon>Peptococcaceae</taxon>
        <taxon>Acididesulfobacillus</taxon>
    </lineage>
</organism>
<dbReference type="SUPFAM" id="SSF47240">
    <property type="entry name" value="Ferritin-like"/>
    <property type="match status" value="1"/>
</dbReference>
<dbReference type="AlphaFoldDB" id="A0A8S0WP70"/>